<dbReference type="InterPro" id="IPR050766">
    <property type="entry name" value="Bact_Lucif_Oxidored"/>
</dbReference>
<dbReference type="InterPro" id="IPR011251">
    <property type="entry name" value="Luciferase-like_dom"/>
</dbReference>
<reference evidence="3 4" key="1">
    <citation type="journal article" date="2015" name="Stand. Genomic Sci.">
        <title>Genomic Encyclopedia of Bacterial and Archaeal Type Strains, Phase III: the genomes of soil and plant-associated and newly described type strains.</title>
        <authorList>
            <person name="Whitman W.B."/>
            <person name="Woyke T."/>
            <person name="Klenk H.P."/>
            <person name="Zhou Y."/>
            <person name="Lilburn T.G."/>
            <person name="Beck B.J."/>
            <person name="De Vos P."/>
            <person name="Vandamme P."/>
            <person name="Eisen J.A."/>
            <person name="Garrity G."/>
            <person name="Hugenholtz P."/>
            <person name="Kyrpides N.C."/>
        </authorList>
    </citation>
    <scope>NUCLEOTIDE SEQUENCE [LARGE SCALE GENOMIC DNA]</scope>
    <source>
        <strain evidence="3 4">CGMCC 1.10115</strain>
    </source>
</reference>
<proteinExistence type="predicted"/>
<dbReference type="OrthoDB" id="9780518at2"/>
<dbReference type="RefSeq" id="WP_144542718.1">
    <property type="nucleotide sequence ID" value="NZ_CBCSDC010000042.1"/>
</dbReference>
<dbReference type="PANTHER" id="PTHR30137:SF19">
    <property type="entry name" value="LUCIFERASE-LIKE MONOOXYGENASE"/>
    <property type="match status" value="1"/>
</dbReference>
<comment type="similarity">
    <text evidence="1">To bacterial alkanal monooxygenase alpha and beta chains.</text>
</comment>
<comment type="caution">
    <text evidence="3">The sequence shown here is derived from an EMBL/GenBank/DDBJ whole genome shotgun (WGS) entry which is preliminary data.</text>
</comment>
<dbReference type="GO" id="GO:0016705">
    <property type="term" value="F:oxidoreductase activity, acting on paired donors, with incorporation or reduction of molecular oxygen"/>
    <property type="evidence" value="ECO:0007669"/>
    <property type="project" value="InterPro"/>
</dbReference>
<evidence type="ECO:0000256" key="1">
    <source>
        <dbReference type="ARBA" id="ARBA00007789"/>
    </source>
</evidence>
<evidence type="ECO:0000313" key="4">
    <source>
        <dbReference type="Proteomes" id="UP000318667"/>
    </source>
</evidence>
<gene>
    <name evidence="3" type="ORF">IQ19_02574</name>
</gene>
<evidence type="ECO:0000259" key="2">
    <source>
        <dbReference type="Pfam" id="PF00296"/>
    </source>
</evidence>
<dbReference type="Proteomes" id="UP000318667">
    <property type="component" value="Unassembled WGS sequence"/>
</dbReference>
<dbReference type="CDD" id="cd00347">
    <property type="entry name" value="Flavin_utilizing_monoxygenases"/>
    <property type="match status" value="1"/>
</dbReference>
<dbReference type="Gene3D" id="3.20.20.30">
    <property type="entry name" value="Luciferase-like domain"/>
    <property type="match status" value="1"/>
</dbReference>
<dbReference type="GO" id="GO:0005829">
    <property type="term" value="C:cytosol"/>
    <property type="evidence" value="ECO:0007669"/>
    <property type="project" value="TreeGrafter"/>
</dbReference>
<dbReference type="Pfam" id="PF00296">
    <property type="entry name" value="Bac_luciferase"/>
    <property type="match status" value="1"/>
</dbReference>
<name>A0A562JTN1_9BACI</name>
<feature type="domain" description="Luciferase-like" evidence="2">
    <location>
        <begin position="1"/>
        <end position="298"/>
    </location>
</feature>
<dbReference type="PANTHER" id="PTHR30137">
    <property type="entry name" value="LUCIFERASE-LIKE MONOOXYGENASE"/>
    <property type="match status" value="1"/>
</dbReference>
<keyword evidence="4" id="KW-1185">Reference proteome</keyword>
<dbReference type="InterPro" id="IPR036661">
    <property type="entry name" value="Luciferase-like_sf"/>
</dbReference>
<dbReference type="InterPro" id="IPR019949">
    <property type="entry name" value="CmoO-like"/>
</dbReference>
<dbReference type="GeneID" id="65403747"/>
<organism evidence="3 4">
    <name type="scientific">Cytobacillus oceanisediminis</name>
    <dbReference type="NCBI Taxonomy" id="665099"/>
    <lineage>
        <taxon>Bacteria</taxon>
        <taxon>Bacillati</taxon>
        <taxon>Bacillota</taxon>
        <taxon>Bacilli</taxon>
        <taxon>Bacillales</taxon>
        <taxon>Bacillaceae</taxon>
        <taxon>Cytobacillus</taxon>
    </lineage>
</organism>
<accession>A0A562JTN1</accession>
<dbReference type="EMBL" id="VLKI01000006">
    <property type="protein sequence ID" value="TWH86552.1"/>
    <property type="molecule type" value="Genomic_DNA"/>
</dbReference>
<evidence type="ECO:0000313" key="3">
    <source>
        <dbReference type="EMBL" id="TWH86552.1"/>
    </source>
</evidence>
<dbReference type="FunFam" id="3.20.20.30:FF:000002">
    <property type="entry name" value="LLM class flavin-dependent oxidoreductase"/>
    <property type="match status" value="1"/>
</dbReference>
<dbReference type="AlphaFoldDB" id="A0A562JTN1"/>
<dbReference type="SUPFAM" id="SSF51679">
    <property type="entry name" value="Bacterial luciferase-like"/>
    <property type="match status" value="1"/>
</dbReference>
<dbReference type="NCBIfam" id="TIGR03558">
    <property type="entry name" value="oxido_grp_1"/>
    <property type="match status" value="1"/>
</dbReference>
<protein>
    <submittedName>
        <fullName evidence="3">Luciferase family oxidoreductase group 1</fullName>
    </submittedName>
</protein>
<sequence length="331" mass="36835">MKISILDQAPISSGYTPKEALEASAGLAQAGERLGYTRYWIAEHHDLSGLACSAPEIMLSYIGAKTEKIRIGAGAILLPHYKPYKIAELFNMLATLFPDRIDLGIGRAPGGSAEAAMALSDQFLEGVRKMPETVKDLLQFLNKDFPEDHMFSRISASPVPKVSPEPWILGTSCKSALMAAENGAAYAFGQFMSEKDGEEIIRQYRKNFKVRGSLQQPKVVLTVSAICAETAEEAKELALSSMLWRMKTDKGEGNHGIPSIEEAKSYFFRNVNQDPFNKKSSLIIGNPKNVAQELRDMQHRYQADEIMIVTIVHRYEDRLRSYELIAEEVLS</sequence>